<dbReference type="EMBL" id="AZHD01000007">
    <property type="protein sequence ID" value="OAA61642.1"/>
    <property type="molecule type" value="Genomic_DNA"/>
</dbReference>
<accession>A0A167UJP2</accession>
<proteinExistence type="predicted"/>
<dbReference type="PANTHER" id="PTHR11785:SF382">
    <property type="entry name" value="LOW-AFFINITY METHIONINE PERMEASE"/>
    <property type="match status" value="1"/>
</dbReference>
<keyword evidence="4 6" id="KW-0472">Membrane</keyword>
<feature type="region of interest" description="Disordered" evidence="5">
    <location>
        <begin position="567"/>
        <end position="604"/>
    </location>
</feature>
<feature type="transmembrane region" description="Helical" evidence="6">
    <location>
        <begin position="525"/>
        <end position="546"/>
    </location>
</feature>
<evidence type="ECO:0000256" key="3">
    <source>
        <dbReference type="ARBA" id="ARBA00022989"/>
    </source>
</evidence>
<feature type="transmembrane region" description="Helical" evidence="6">
    <location>
        <begin position="612"/>
        <end position="629"/>
    </location>
</feature>
<dbReference type="AlphaFoldDB" id="A0A167UJP2"/>
<feature type="transmembrane region" description="Helical" evidence="6">
    <location>
        <begin position="345"/>
        <end position="369"/>
    </location>
</feature>
<evidence type="ECO:0000256" key="1">
    <source>
        <dbReference type="ARBA" id="ARBA00004141"/>
    </source>
</evidence>
<keyword evidence="8" id="KW-1185">Reference proteome</keyword>
<sequence length="847" mass="89228">MAPPPLTASSSSRPLAFLNGAISSAASPLQANFNLSCRSPIRPTHDGAAAADATETYPAPWSPSTRRFSTPLSPTRSAAAATAVAATAVAATGRQNTSSPFLEPPQRHVGPSSSSFSSSSSHTWPVSPGQAPKPGSVPRITTSTADNVDYGEVNDDDDDDDDDEGAVNDRSWFLPQPSPGLPPPLSPRALQRQDDGKLGVVSAVNIIVGKTIGVGAYSVPSAIFEGVGSVGMALLVWVLGSLISFCGLAVYLDLGTAIPKSGGERVYLERIFRRPRMLATCMFMAYVVLLGFSTPNAIVLGEYALYALDVPVNRWNVRTIAVVSVTLLCYAHARHPRLGLRLINVLGVAKMLMLVVVVLSGVAGGIMGVGAASDSSHTSGGGGGSPVMGHHLDADLVSHEPAVSSAATAATAAAAAISGTSTARRNFQDIWAGSSTQPYDYATALLKVIYCFRGYSTANQVLSDVRNPVRTLRVAAPLALVLVSLSYLAINVAFFLVVDKDAFRAAGVVVAGVFFRNIFGDGAGAHVLPLFVIVSAAGNIAATSFAQARVNEELARDGLLPFAAFWTSSSSSSSSNSNSKRNSRNRNKPRAGNAADARHGGGHARTPPARGLLLHWLVSVAVIVLPPPGKMYNFLVDIGGYPVSVISVAIASGLLYLHGTPAERWTSPWPASRVAIVVFAASNCLLLILPWIPPAGGRGENDRFASYAYPMTALAVIASGAVYWCWWRFRGAGRRTGPPADSRGRGRRGEHHGRTRRTQRLSPPRGWDLFKNAMAGLGGRGGDGNTGSQRRIDHDDHDDNDVDDDDDYHSARGLLSDEDSGSAEPMVDFANVRRRAPCGCPIIQPDN</sequence>
<dbReference type="Pfam" id="PF13520">
    <property type="entry name" value="AA_permease_2"/>
    <property type="match status" value="1"/>
</dbReference>
<dbReference type="Gene3D" id="1.20.1740.10">
    <property type="entry name" value="Amino acid/polyamine transporter I"/>
    <property type="match status" value="1"/>
</dbReference>
<feature type="region of interest" description="Disordered" evidence="5">
    <location>
        <begin position="778"/>
        <end position="824"/>
    </location>
</feature>
<feature type="transmembrane region" description="Helical" evidence="6">
    <location>
        <begin position="198"/>
        <end position="219"/>
    </location>
</feature>
<organism evidence="7 8">
    <name type="scientific">Niveomyces insectorum RCEF 264</name>
    <dbReference type="NCBI Taxonomy" id="1081102"/>
    <lineage>
        <taxon>Eukaryota</taxon>
        <taxon>Fungi</taxon>
        <taxon>Dikarya</taxon>
        <taxon>Ascomycota</taxon>
        <taxon>Pezizomycotina</taxon>
        <taxon>Sordariomycetes</taxon>
        <taxon>Hypocreomycetidae</taxon>
        <taxon>Hypocreales</taxon>
        <taxon>Cordycipitaceae</taxon>
        <taxon>Niveomyces</taxon>
    </lineage>
</organism>
<protein>
    <submittedName>
        <fullName evidence="7">Amino acid transporter</fullName>
    </submittedName>
</protein>
<feature type="transmembrane region" description="Helical" evidence="6">
    <location>
        <begin position="231"/>
        <end position="254"/>
    </location>
</feature>
<keyword evidence="2 6" id="KW-0812">Transmembrane</keyword>
<dbReference type="OrthoDB" id="5982228at2759"/>
<feature type="compositionally biased region" description="Low complexity" evidence="5">
    <location>
        <begin position="112"/>
        <end position="121"/>
    </location>
</feature>
<feature type="compositionally biased region" description="Polar residues" evidence="5">
    <location>
        <begin position="62"/>
        <end position="76"/>
    </location>
</feature>
<dbReference type="GO" id="GO:0016020">
    <property type="term" value="C:membrane"/>
    <property type="evidence" value="ECO:0007669"/>
    <property type="project" value="UniProtKB-SubCell"/>
</dbReference>
<evidence type="ECO:0000256" key="2">
    <source>
        <dbReference type="ARBA" id="ARBA00022692"/>
    </source>
</evidence>
<evidence type="ECO:0000256" key="5">
    <source>
        <dbReference type="SAM" id="MobiDB-lite"/>
    </source>
</evidence>
<dbReference type="STRING" id="1081102.A0A167UJP2"/>
<feature type="compositionally biased region" description="Low complexity" evidence="5">
    <location>
        <begin position="568"/>
        <end position="580"/>
    </location>
</feature>
<keyword evidence="3 6" id="KW-1133">Transmembrane helix</keyword>
<feature type="compositionally biased region" description="Basic residues" evidence="5">
    <location>
        <begin position="745"/>
        <end position="759"/>
    </location>
</feature>
<dbReference type="InterPro" id="IPR050598">
    <property type="entry name" value="AminoAcid_Transporter"/>
</dbReference>
<evidence type="ECO:0000256" key="4">
    <source>
        <dbReference type="ARBA" id="ARBA00023136"/>
    </source>
</evidence>
<feature type="region of interest" description="Disordered" evidence="5">
    <location>
        <begin position="91"/>
        <end position="191"/>
    </location>
</feature>
<name>A0A167UJP2_9HYPO</name>
<comment type="subcellular location">
    <subcellularLocation>
        <location evidence="1">Membrane</location>
        <topology evidence="1">Multi-pass membrane protein</topology>
    </subcellularLocation>
</comment>
<feature type="compositionally biased region" description="Acidic residues" evidence="5">
    <location>
        <begin position="798"/>
        <end position="807"/>
    </location>
</feature>
<feature type="transmembrane region" description="Helical" evidence="6">
    <location>
        <begin position="671"/>
        <end position="692"/>
    </location>
</feature>
<dbReference type="Proteomes" id="UP000076874">
    <property type="component" value="Unassembled WGS sequence"/>
</dbReference>
<feature type="compositionally biased region" description="Pro residues" evidence="5">
    <location>
        <begin position="176"/>
        <end position="186"/>
    </location>
</feature>
<dbReference type="GO" id="GO:0015179">
    <property type="term" value="F:L-amino acid transmembrane transporter activity"/>
    <property type="evidence" value="ECO:0007669"/>
    <property type="project" value="TreeGrafter"/>
</dbReference>
<feature type="transmembrane region" description="Helical" evidence="6">
    <location>
        <begin position="315"/>
        <end position="333"/>
    </location>
</feature>
<comment type="caution">
    <text evidence="7">The sequence shown here is derived from an EMBL/GenBank/DDBJ whole genome shotgun (WGS) entry which is preliminary data.</text>
</comment>
<dbReference type="InterPro" id="IPR002293">
    <property type="entry name" value="AA/rel_permease1"/>
</dbReference>
<feature type="transmembrane region" description="Helical" evidence="6">
    <location>
        <begin position="704"/>
        <end position="726"/>
    </location>
</feature>
<feature type="compositionally biased region" description="Acidic residues" evidence="5">
    <location>
        <begin position="152"/>
        <end position="166"/>
    </location>
</feature>
<feature type="region of interest" description="Disordered" evidence="5">
    <location>
        <begin position="735"/>
        <end position="766"/>
    </location>
</feature>
<feature type="transmembrane region" description="Helical" evidence="6">
    <location>
        <begin position="474"/>
        <end position="497"/>
    </location>
</feature>
<evidence type="ECO:0000313" key="7">
    <source>
        <dbReference type="EMBL" id="OAA61642.1"/>
    </source>
</evidence>
<feature type="region of interest" description="Disordered" evidence="5">
    <location>
        <begin position="37"/>
        <end position="76"/>
    </location>
</feature>
<gene>
    <name evidence="7" type="ORF">SPI_04501</name>
</gene>
<evidence type="ECO:0000256" key="6">
    <source>
        <dbReference type="SAM" id="Phobius"/>
    </source>
</evidence>
<dbReference type="PANTHER" id="PTHR11785">
    <property type="entry name" value="AMINO ACID TRANSPORTER"/>
    <property type="match status" value="1"/>
</dbReference>
<reference evidence="7 8" key="1">
    <citation type="journal article" date="2016" name="Genome Biol. Evol.">
        <title>Divergent and convergent evolution of fungal pathogenicity.</title>
        <authorList>
            <person name="Shang Y."/>
            <person name="Xiao G."/>
            <person name="Zheng P."/>
            <person name="Cen K."/>
            <person name="Zhan S."/>
            <person name="Wang C."/>
        </authorList>
    </citation>
    <scope>NUCLEOTIDE SEQUENCE [LARGE SCALE GENOMIC DNA]</scope>
    <source>
        <strain evidence="7 8">RCEF 264</strain>
    </source>
</reference>
<feature type="transmembrane region" description="Helical" evidence="6">
    <location>
        <begin position="502"/>
        <end position="519"/>
    </location>
</feature>
<feature type="transmembrane region" description="Helical" evidence="6">
    <location>
        <begin position="275"/>
        <end position="295"/>
    </location>
</feature>
<feature type="transmembrane region" description="Helical" evidence="6">
    <location>
        <begin position="641"/>
        <end position="659"/>
    </location>
</feature>
<evidence type="ECO:0000313" key="8">
    <source>
        <dbReference type="Proteomes" id="UP000076874"/>
    </source>
</evidence>